<proteinExistence type="predicted"/>
<evidence type="ECO:0000259" key="1">
    <source>
        <dbReference type="Pfam" id="PF13614"/>
    </source>
</evidence>
<dbReference type="PANTHER" id="PTHR13696">
    <property type="entry name" value="P-LOOP CONTAINING NUCLEOSIDE TRIPHOSPHATE HYDROLASE"/>
    <property type="match status" value="1"/>
</dbReference>
<feature type="domain" description="AAA" evidence="1">
    <location>
        <begin position="2"/>
        <end position="174"/>
    </location>
</feature>
<dbReference type="Pfam" id="PF13614">
    <property type="entry name" value="AAA_31"/>
    <property type="match status" value="1"/>
</dbReference>
<reference evidence="2" key="1">
    <citation type="submission" date="2023-07" db="EMBL/GenBank/DDBJ databases">
        <title>The genome sequence of Rhodocytophaga aerolata KACC 12507.</title>
        <authorList>
            <person name="Zhang X."/>
        </authorList>
    </citation>
    <scope>NUCLEOTIDE SEQUENCE</scope>
    <source>
        <strain evidence="2">KACC 12507</strain>
    </source>
</reference>
<sequence>MAKVITVLNMKGGVGKTSSVINISAILKEKGNKVLLIDLDAQANLTQGLGISDDLDKTTYTLLRRDFKIEEVIYKKDGIDIIPSSIDLSVADLELSSRTLRELILQNLLEPVKNKYDYILIDCPPNLGLLTINAIAASDYYLIPLQAEYFALRGLVKLIEAIDFIRSETRTNIQLAGVFLTRFNKQKTLSKDVADVAKEQLKGKLLKSFIRENIAIAESQAEGLSIFEYDKKFNKESNGAVDYRNLTTEILTLIK</sequence>
<dbReference type="InterPro" id="IPR050678">
    <property type="entry name" value="DNA_Partitioning_ATPase"/>
</dbReference>
<dbReference type="EMBL" id="JAUKPO010000035">
    <property type="protein sequence ID" value="MDO1450750.1"/>
    <property type="molecule type" value="Genomic_DNA"/>
</dbReference>
<dbReference type="InterPro" id="IPR025669">
    <property type="entry name" value="AAA_dom"/>
</dbReference>
<keyword evidence="3" id="KW-1185">Reference proteome</keyword>
<dbReference type="Proteomes" id="UP001168528">
    <property type="component" value="Unassembled WGS sequence"/>
</dbReference>
<dbReference type="PIRSF" id="PIRSF009320">
    <property type="entry name" value="Nuc_binding_HP_1000"/>
    <property type="match status" value="1"/>
</dbReference>
<name>A0ABT8RFA1_9BACT</name>
<dbReference type="SUPFAM" id="SSF52540">
    <property type="entry name" value="P-loop containing nucleoside triphosphate hydrolases"/>
    <property type="match status" value="1"/>
</dbReference>
<organism evidence="2 3">
    <name type="scientific">Rhodocytophaga aerolata</name>
    <dbReference type="NCBI Taxonomy" id="455078"/>
    <lineage>
        <taxon>Bacteria</taxon>
        <taxon>Pseudomonadati</taxon>
        <taxon>Bacteroidota</taxon>
        <taxon>Cytophagia</taxon>
        <taxon>Cytophagales</taxon>
        <taxon>Rhodocytophagaceae</taxon>
        <taxon>Rhodocytophaga</taxon>
    </lineage>
</organism>
<dbReference type="PANTHER" id="PTHR13696:SF99">
    <property type="entry name" value="COBYRINIC ACID AC-DIAMIDE SYNTHASE"/>
    <property type="match status" value="1"/>
</dbReference>
<gene>
    <name evidence="2" type="ORF">Q0590_31040</name>
</gene>
<accession>A0ABT8RFA1</accession>
<evidence type="ECO:0000313" key="3">
    <source>
        <dbReference type="Proteomes" id="UP001168528"/>
    </source>
</evidence>
<dbReference type="CDD" id="cd02042">
    <property type="entry name" value="ParAB_family"/>
    <property type="match status" value="1"/>
</dbReference>
<evidence type="ECO:0000313" key="2">
    <source>
        <dbReference type="EMBL" id="MDO1450750.1"/>
    </source>
</evidence>
<dbReference type="InterPro" id="IPR027417">
    <property type="entry name" value="P-loop_NTPase"/>
</dbReference>
<dbReference type="Gene3D" id="3.40.50.300">
    <property type="entry name" value="P-loop containing nucleotide triphosphate hydrolases"/>
    <property type="match status" value="1"/>
</dbReference>
<comment type="caution">
    <text evidence="2">The sequence shown here is derived from an EMBL/GenBank/DDBJ whole genome shotgun (WGS) entry which is preliminary data.</text>
</comment>
<protein>
    <submittedName>
        <fullName evidence="2">ParA family protein</fullName>
    </submittedName>
</protein>
<dbReference type="RefSeq" id="WP_302041548.1">
    <property type="nucleotide sequence ID" value="NZ_JAUKPO010000035.1"/>
</dbReference>